<evidence type="ECO:0008006" key="3">
    <source>
        <dbReference type="Google" id="ProtNLM"/>
    </source>
</evidence>
<dbReference type="GO" id="GO:0003676">
    <property type="term" value="F:nucleic acid binding"/>
    <property type="evidence" value="ECO:0007669"/>
    <property type="project" value="InterPro"/>
</dbReference>
<dbReference type="AlphaFoldDB" id="A0A2I0JXG9"/>
<proteinExistence type="predicted"/>
<protein>
    <recommendedName>
        <fullName evidence="3">Integrase catalytic domain-containing protein</fullName>
    </recommendedName>
</protein>
<evidence type="ECO:0000313" key="2">
    <source>
        <dbReference type="Proteomes" id="UP000233551"/>
    </source>
</evidence>
<dbReference type="PANTHER" id="PTHR45835">
    <property type="entry name" value="YALI0A06105P"/>
    <property type="match status" value="1"/>
</dbReference>
<reference evidence="1 2" key="1">
    <citation type="submission" date="2017-11" db="EMBL/GenBank/DDBJ databases">
        <title>De-novo sequencing of pomegranate (Punica granatum L.) genome.</title>
        <authorList>
            <person name="Akparov Z."/>
            <person name="Amiraslanov A."/>
            <person name="Hajiyeva S."/>
            <person name="Abbasov M."/>
            <person name="Kaur K."/>
            <person name="Hamwieh A."/>
            <person name="Solovyev V."/>
            <person name="Salamov A."/>
            <person name="Braich B."/>
            <person name="Kosarev P."/>
            <person name="Mahmoud A."/>
            <person name="Hajiyev E."/>
            <person name="Babayeva S."/>
            <person name="Izzatullayeva V."/>
            <person name="Mammadov A."/>
            <person name="Mammadov A."/>
            <person name="Sharifova S."/>
            <person name="Ojaghi J."/>
            <person name="Eynullazada K."/>
            <person name="Bayramov B."/>
            <person name="Abdulazimova A."/>
            <person name="Shahmuradov I."/>
        </authorList>
    </citation>
    <scope>NUCLEOTIDE SEQUENCE [LARGE SCALE GENOMIC DNA]</scope>
    <source>
        <strain evidence="2">cv. AG2017</strain>
        <tissue evidence="1">Leaf</tissue>
    </source>
</reference>
<dbReference type="PANTHER" id="PTHR45835:SF99">
    <property type="entry name" value="CHROMO DOMAIN-CONTAINING PROTEIN-RELATED"/>
    <property type="match status" value="1"/>
</dbReference>
<comment type="caution">
    <text evidence="1">The sequence shown here is derived from an EMBL/GenBank/DDBJ whole genome shotgun (WGS) entry which is preliminary data.</text>
</comment>
<sequence>MDFVSGLPRTRRGHDSIWVIVDRLTKSAHFLPVKTTFGADQLAQLFIKEIVRLHGVPVSIYWNSFLIALDTKLNLTTAFHLESNGQSERTIQTLENMLRACIIEFQGN</sequence>
<dbReference type="STRING" id="22663.A0A2I0JXG9"/>
<dbReference type="SUPFAM" id="SSF53098">
    <property type="entry name" value="Ribonuclease H-like"/>
    <property type="match status" value="1"/>
</dbReference>
<dbReference type="Proteomes" id="UP000233551">
    <property type="component" value="Unassembled WGS sequence"/>
</dbReference>
<dbReference type="EMBL" id="PGOL01001092">
    <property type="protein sequence ID" value="PKI60952.1"/>
    <property type="molecule type" value="Genomic_DNA"/>
</dbReference>
<gene>
    <name evidence="1" type="ORF">CRG98_018658</name>
</gene>
<dbReference type="InterPro" id="IPR036397">
    <property type="entry name" value="RNaseH_sf"/>
</dbReference>
<accession>A0A2I0JXG9</accession>
<organism evidence="1 2">
    <name type="scientific">Punica granatum</name>
    <name type="common">Pomegranate</name>
    <dbReference type="NCBI Taxonomy" id="22663"/>
    <lineage>
        <taxon>Eukaryota</taxon>
        <taxon>Viridiplantae</taxon>
        <taxon>Streptophyta</taxon>
        <taxon>Embryophyta</taxon>
        <taxon>Tracheophyta</taxon>
        <taxon>Spermatophyta</taxon>
        <taxon>Magnoliopsida</taxon>
        <taxon>eudicotyledons</taxon>
        <taxon>Gunneridae</taxon>
        <taxon>Pentapetalae</taxon>
        <taxon>rosids</taxon>
        <taxon>malvids</taxon>
        <taxon>Myrtales</taxon>
        <taxon>Lythraceae</taxon>
        <taxon>Punica</taxon>
    </lineage>
</organism>
<evidence type="ECO:0000313" key="1">
    <source>
        <dbReference type="EMBL" id="PKI60952.1"/>
    </source>
</evidence>
<dbReference type="Gene3D" id="3.30.420.10">
    <property type="entry name" value="Ribonuclease H-like superfamily/Ribonuclease H"/>
    <property type="match status" value="1"/>
</dbReference>
<keyword evidence="2" id="KW-1185">Reference proteome</keyword>
<dbReference type="InterPro" id="IPR012337">
    <property type="entry name" value="RNaseH-like_sf"/>
</dbReference>
<name>A0A2I0JXG9_PUNGR</name>